<dbReference type="EMBL" id="JAMPKX010000006">
    <property type="protein sequence ID" value="MEP0947985.1"/>
    <property type="molecule type" value="Genomic_DNA"/>
</dbReference>
<organism evidence="2 3">
    <name type="scientific">Leptolyngbya subtilissima DQ-A4</name>
    <dbReference type="NCBI Taxonomy" id="2933933"/>
    <lineage>
        <taxon>Bacteria</taxon>
        <taxon>Bacillati</taxon>
        <taxon>Cyanobacteriota</taxon>
        <taxon>Cyanophyceae</taxon>
        <taxon>Leptolyngbyales</taxon>
        <taxon>Leptolyngbyaceae</taxon>
        <taxon>Leptolyngbya group</taxon>
        <taxon>Leptolyngbya</taxon>
    </lineage>
</organism>
<accession>A0ABV0K5G3</accession>
<evidence type="ECO:0000313" key="3">
    <source>
        <dbReference type="Proteomes" id="UP001482513"/>
    </source>
</evidence>
<proteinExistence type="predicted"/>
<reference evidence="2 3" key="1">
    <citation type="submission" date="2022-04" db="EMBL/GenBank/DDBJ databases">
        <title>Positive selection, recombination, and allopatry shape intraspecific diversity of widespread and dominant cyanobacteria.</title>
        <authorList>
            <person name="Wei J."/>
            <person name="Shu W."/>
            <person name="Hu C."/>
        </authorList>
    </citation>
    <scope>NUCLEOTIDE SEQUENCE [LARGE SCALE GENOMIC DNA]</scope>
    <source>
        <strain evidence="2 3">DQ-A4</strain>
    </source>
</reference>
<sequence length="129" mass="13791">MPILNPQQEKTLSAFITALGQQDSALPEGLQKQIHAIGQNLEARILELPTIAASLPHLNQAYQTALSDTQADAPAATFASSTSQSDSDKQFDRAVDILTADDPVQAAKRSRTPLGQIASNPLKRLFGRG</sequence>
<keyword evidence="3" id="KW-1185">Reference proteome</keyword>
<feature type="region of interest" description="Disordered" evidence="1">
    <location>
        <begin position="69"/>
        <end position="90"/>
    </location>
</feature>
<name>A0ABV0K5G3_9CYAN</name>
<gene>
    <name evidence="2" type="ORF">NC992_13960</name>
</gene>
<dbReference type="Proteomes" id="UP001482513">
    <property type="component" value="Unassembled WGS sequence"/>
</dbReference>
<protein>
    <submittedName>
        <fullName evidence="2">Uncharacterized protein</fullName>
    </submittedName>
</protein>
<evidence type="ECO:0000256" key="1">
    <source>
        <dbReference type="SAM" id="MobiDB-lite"/>
    </source>
</evidence>
<comment type="caution">
    <text evidence="2">The sequence shown here is derived from an EMBL/GenBank/DDBJ whole genome shotgun (WGS) entry which is preliminary data.</text>
</comment>
<dbReference type="RefSeq" id="WP_190705137.1">
    <property type="nucleotide sequence ID" value="NZ_JAMPKX010000006.1"/>
</dbReference>
<evidence type="ECO:0000313" key="2">
    <source>
        <dbReference type="EMBL" id="MEP0947985.1"/>
    </source>
</evidence>